<evidence type="ECO:0000313" key="3">
    <source>
        <dbReference type="Proteomes" id="UP000298652"/>
    </source>
</evidence>
<feature type="chain" id="PRO_5020284068" evidence="1">
    <location>
        <begin position="20"/>
        <end position="38"/>
    </location>
</feature>
<dbReference type="Proteomes" id="UP000298652">
    <property type="component" value="Chromosome 6"/>
</dbReference>
<gene>
    <name evidence="2" type="ORF">SEVIR_6G162833v2</name>
</gene>
<sequence>MVVLMILSQVMQLLPQACCLPLPNQKGSYEVHSYRDLP</sequence>
<feature type="signal peptide" evidence="1">
    <location>
        <begin position="1"/>
        <end position="19"/>
    </location>
</feature>
<dbReference type="Gramene" id="TKW10412">
    <property type="protein sequence ID" value="TKW10412"/>
    <property type="gene ID" value="SEVIR_6G162833v2"/>
</dbReference>
<proteinExistence type="predicted"/>
<evidence type="ECO:0000256" key="1">
    <source>
        <dbReference type="SAM" id="SignalP"/>
    </source>
</evidence>
<dbReference type="EMBL" id="CM016557">
    <property type="protein sequence ID" value="TKW10412.1"/>
    <property type="molecule type" value="Genomic_DNA"/>
</dbReference>
<evidence type="ECO:0000313" key="2">
    <source>
        <dbReference type="EMBL" id="TKW10412.1"/>
    </source>
</evidence>
<dbReference type="AlphaFoldDB" id="A0A4U6U605"/>
<keyword evidence="3" id="KW-1185">Reference proteome</keyword>
<organism evidence="2 3">
    <name type="scientific">Setaria viridis</name>
    <name type="common">Green bristlegrass</name>
    <name type="synonym">Setaria italica subsp. viridis</name>
    <dbReference type="NCBI Taxonomy" id="4556"/>
    <lineage>
        <taxon>Eukaryota</taxon>
        <taxon>Viridiplantae</taxon>
        <taxon>Streptophyta</taxon>
        <taxon>Embryophyta</taxon>
        <taxon>Tracheophyta</taxon>
        <taxon>Spermatophyta</taxon>
        <taxon>Magnoliopsida</taxon>
        <taxon>Liliopsida</taxon>
        <taxon>Poales</taxon>
        <taxon>Poaceae</taxon>
        <taxon>PACMAD clade</taxon>
        <taxon>Panicoideae</taxon>
        <taxon>Panicodae</taxon>
        <taxon>Paniceae</taxon>
        <taxon>Cenchrinae</taxon>
        <taxon>Setaria</taxon>
    </lineage>
</organism>
<keyword evidence="1" id="KW-0732">Signal</keyword>
<accession>A0A4U6U605</accession>
<protein>
    <submittedName>
        <fullName evidence="2">Uncharacterized protein</fullName>
    </submittedName>
</protein>
<name>A0A4U6U605_SETVI</name>
<reference evidence="2" key="1">
    <citation type="submission" date="2019-03" db="EMBL/GenBank/DDBJ databases">
        <title>WGS assembly of Setaria viridis.</title>
        <authorList>
            <person name="Huang P."/>
            <person name="Jenkins J."/>
            <person name="Grimwood J."/>
            <person name="Barry K."/>
            <person name="Healey A."/>
            <person name="Mamidi S."/>
            <person name="Sreedasyam A."/>
            <person name="Shu S."/>
            <person name="Feldman M."/>
            <person name="Wu J."/>
            <person name="Yu Y."/>
            <person name="Chen C."/>
            <person name="Johnson J."/>
            <person name="Rokhsar D."/>
            <person name="Baxter I."/>
            <person name="Schmutz J."/>
            <person name="Brutnell T."/>
            <person name="Kellogg E."/>
        </authorList>
    </citation>
    <scope>NUCLEOTIDE SEQUENCE [LARGE SCALE GENOMIC DNA]</scope>
</reference>